<protein>
    <recommendedName>
        <fullName evidence="3">CRISPR-associated protein Cmr3</fullName>
    </recommendedName>
</protein>
<keyword evidence="2" id="KW-1185">Reference proteome</keyword>
<dbReference type="Proteomes" id="UP000579250">
    <property type="component" value="Unassembled WGS sequence"/>
</dbReference>
<evidence type="ECO:0008006" key="3">
    <source>
        <dbReference type="Google" id="ProtNLM"/>
    </source>
</evidence>
<organism evidence="1 2">
    <name type="scientific">Actinomadura latina</name>
    <dbReference type="NCBI Taxonomy" id="163603"/>
    <lineage>
        <taxon>Bacteria</taxon>
        <taxon>Bacillati</taxon>
        <taxon>Actinomycetota</taxon>
        <taxon>Actinomycetes</taxon>
        <taxon>Streptosporangiales</taxon>
        <taxon>Thermomonosporaceae</taxon>
        <taxon>Actinomadura</taxon>
    </lineage>
</organism>
<dbReference type="Pfam" id="PF09700">
    <property type="entry name" value="Cas_Cmr3"/>
    <property type="match status" value="1"/>
</dbReference>
<dbReference type="InterPro" id="IPR019117">
    <property type="entry name" value="CRISPR-assoc_protein_Cmr3"/>
</dbReference>
<dbReference type="EMBL" id="JAAXPI010000051">
    <property type="protein sequence ID" value="NKZ07301.1"/>
    <property type="molecule type" value="Genomic_DNA"/>
</dbReference>
<evidence type="ECO:0000313" key="2">
    <source>
        <dbReference type="Proteomes" id="UP000579250"/>
    </source>
</evidence>
<sequence>MLEPLDTVIVRDGRAFDAGAQSQSRTVAPTPTTMAGAIGAAYGAAPGAGRSGGSSRGKHLPSHVQGPFAVHREGAGWQGQWPIPADIVAVYGGWERLSLVDPGDAEHDLSSEVELLLDDGGSDSTPATGWWDEQALTEYLHEGAVSDPVVGEPWEIERRVGLAREDDRTAKDSMLYSAEHLRFVDGHGLAARCLGGPDHPLAAMVNFGGRGKRAQVHQVQDITVPEPPGSFDGGRLLLYLATPAIFPGGGWRPDLARWPGATLAAAAVGRPQVVTTATPRRTNGSVGDGLLMWAVPAGSVYYLRFPSEAAAADAAEFLRFEPLDQHLVDGRNWLSTAGFGLAFTGRWDAP</sequence>
<dbReference type="AlphaFoldDB" id="A0A846Z4X8"/>
<name>A0A846Z4X8_9ACTN</name>
<dbReference type="Gene3D" id="2.60.40.4350">
    <property type="match status" value="1"/>
</dbReference>
<dbReference type="Gene3D" id="3.30.70.2940">
    <property type="match status" value="1"/>
</dbReference>
<evidence type="ECO:0000313" key="1">
    <source>
        <dbReference type="EMBL" id="NKZ07301.1"/>
    </source>
</evidence>
<proteinExistence type="predicted"/>
<comment type="caution">
    <text evidence="1">The sequence shown here is derived from an EMBL/GenBank/DDBJ whole genome shotgun (WGS) entry which is preliminary data.</text>
</comment>
<gene>
    <name evidence="1" type="ORF">HGB48_26725</name>
</gene>
<reference evidence="1 2" key="1">
    <citation type="submission" date="2020-04" db="EMBL/GenBank/DDBJ databases">
        <title>MicrobeNet Type strains.</title>
        <authorList>
            <person name="Nicholson A.C."/>
        </authorList>
    </citation>
    <scope>NUCLEOTIDE SEQUENCE [LARGE SCALE GENOMIC DNA]</scope>
    <source>
        <strain evidence="1 2">ATCC BAA-277</strain>
    </source>
</reference>
<accession>A0A846Z4X8</accession>